<feature type="region of interest" description="Disordered" evidence="10">
    <location>
        <begin position="264"/>
        <end position="287"/>
    </location>
</feature>
<keyword evidence="3" id="KW-0328">Glycosyltransferase</keyword>
<comment type="pathway">
    <text evidence="7">Carotenoid biosynthesis; staphyloxanthin biosynthesis; staphyloxanthin from farnesyl diphosphate: step 4/5.</text>
</comment>
<gene>
    <name evidence="12" type="ORF">L332_08725</name>
</gene>
<comment type="subcellular location">
    <subcellularLocation>
        <location evidence="1">Cell membrane</location>
    </subcellularLocation>
</comment>
<evidence type="ECO:0000313" key="12">
    <source>
        <dbReference type="EMBL" id="ERG64530.1"/>
    </source>
</evidence>
<evidence type="ECO:0000256" key="8">
    <source>
        <dbReference type="ARBA" id="ARBA00038120"/>
    </source>
</evidence>
<evidence type="ECO:0000256" key="2">
    <source>
        <dbReference type="ARBA" id="ARBA00022475"/>
    </source>
</evidence>
<sequence length="287" mass="30554">MISVIIAAHDEEAVLGACLDAIDRQTAIDRVQVVVSANGCTDDTVGVARRRGAIVIDRAEAGKAAALNAADDVATGFPRVYLDADIIVPPDGLSRLTAALRDGTLAAVPRRILETGGSSLLVKAYCAINERLPAFRDGLYGRGLVVLSAEGRARFDRFPEMIADDLFLDGQFDGAEKREVADVRVVVQAPRSTRALYRRLVRVRRGNAELRTAAARGAVGATVRGSDRWAWLRDVVGPRPWLAPAAVPYVALTAAAAAGALRTGRGDWGRDQTTRAHGAVVRARTAP</sequence>
<keyword evidence="4" id="KW-0808">Transferase</keyword>
<feature type="domain" description="Glycosyltransferase 2-like" evidence="11">
    <location>
        <begin position="3"/>
        <end position="135"/>
    </location>
</feature>
<evidence type="ECO:0000256" key="1">
    <source>
        <dbReference type="ARBA" id="ARBA00004236"/>
    </source>
</evidence>
<evidence type="ECO:0000256" key="3">
    <source>
        <dbReference type="ARBA" id="ARBA00022676"/>
    </source>
</evidence>
<keyword evidence="5" id="KW-0472">Membrane</keyword>
<evidence type="ECO:0000256" key="6">
    <source>
        <dbReference type="ARBA" id="ARBA00037281"/>
    </source>
</evidence>
<evidence type="ECO:0000256" key="4">
    <source>
        <dbReference type="ARBA" id="ARBA00022679"/>
    </source>
</evidence>
<feature type="compositionally biased region" description="Basic and acidic residues" evidence="10">
    <location>
        <begin position="264"/>
        <end position="274"/>
    </location>
</feature>
<accession>U1MV44</accession>
<dbReference type="Pfam" id="PF00535">
    <property type="entry name" value="Glycos_transf_2"/>
    <property type="match status" value="1"/>
</dbReference>
<keyword evidence="13" id="KW-1185">Reference proteome</keyword>
<dbReference type="SUPFAM" id="SSF53448">
    <property type="entry name" value="Nucleotide-diphospho-sugar transferases"/>
    <property type="match status" value="1"/>
</dbReference>
<evidence type="ECO:0000256" key="10">
    <source>
        <dbReference type="SAM" id="MobiDB-lite"/>
    </source>
</evidence>
<comment type="similarity">
    <text evidence="8">Belongs to the glycosyltransferase 2 family. CrtQ subfamily.</text>
</comment>
<dbReference type="RefSeq" id="WP_021010264.1">
    <property type="nucleotide sequence ID" value="NZ_ASHR01000019.1"/>
</dbReference>
<dbReference type="Gene3D" id="3.90.550.10">
    <property type="entry name" value="Spore Coat Polysaccharide Biosynthesis Protein SpsA, Chain A"/>
    <property type="match status" value="1"/>
</dbReference>
<evidence type="ECO:0000256" key="9">
    <source>
        <dbReference type="ARBA" id="ARBA00040345"/>
    </source>
</evidence>
<dbReference type="EMBL" id="ASHR01000019">
    <property type="protein sequence ID" value="ERG64530.1"/>
    <property type="molecule type" value="Genomic_DNA"/>
</dbReference>
<evidence type="ECO:0000259" key="11">
    <source>
        <dbReference type="Pfam" id="PF00535"/>
    </source>
</evidence>
<dbReference type="InterPro" id="IPR029044">
    <property type="entry name" value="Nucleotide-diphossugar_trans"/>
</dbReference>
<dbReference type="InterPro" id="IPR001173">
    <property type="entry name" value="Glyco_trans_2-like"/>
</dbReference>
<keyword evidence="2" id="KW-1003">Cell membrane</keyword>
<protein>
    <recommendedName>
        <fullName evidence="9">4,4'-diaponeurosporenoate glycosyltransferase</fullName>
    </recommendedName>
</protein>
<dbReference type="OrthoDB" id="9771846at2"/>
<dbReference type="GO" id="GO:0005886">
    <property type="term" value="C:plasma membrane"/>
    <property type="evidence" value="ECO:0007669"/>
    <property type="project" value="UniProtKB-SubCell"/>
</dbReference>
<reference evidence="12 13" key="1">
    <citation type="journal article" date="2013" name="Genome Announc.">
        <title>First draft genome sequence from a member of the genus agrococcus, isolated from modern microbialites.</title>
        <authorList>
            <person name="White R.A.III."/>
            <person name="Grassa C.J."/>
            <person name="Suttle C.A."/>
        </authorList>
    </citation>
    <scope>NUCLEOTIDE SEQUENCE [LARGE SCALE GENOMIC DNA]</scope>
    <source>
        <strain evidence="12 13">RW1</strain>
    </source>
</reference>
<comment type="function">
    <text evidence="6">Catalyzes the glycosylation of 4,4'-diaponeurosporenoate, i.e. the esterification of glucose at the C1'' position with the carboxyl group of 4,4'-diaponeurosporenic acid, to form glycosyl-4,4'-diaponeurosporenoate. This is a step in the biosynthesis of staphyloxanthin, an orange pigment present in most staphylococci strains.</text>
</comment>
<evidence type="ECO:0000313" key="13">
    <source>
        <dbReference type="Proteomes" id="UP000016462"/>
    </source>
</evidence>
<dbReference type="GO" id="GO:0016757">
    <property type="term" value="F:glycosyltransferase activity"/>
    <property type="evidence" value="ECO:0007669"/>
    <property type="project" value="UniProtKB-KW"/>
</dbReference>
<evidence type="ECO:0000256" key="7">
    <source>
        <dbReference type="ARBA" id="ARBA00037904"/>
    </source>
</evidence>
<comment type="caution">
    <text evidence="12">The sequence shown here is derived from an EMBL/GenBank/DDBJ whole genome shotgun (WGS) entry which is preliminary data.</text>
</comment>
<organism evidence="12 13">
    <name type="scientific">Agrococcus pavilionensis RW1</name>
    <dbReference type="NCBI Taxonomy" id="1330458"/>
    <lineage>
        <taxon>Bacteria</taxon>
        <taxon>Bacillati</taxon>
        <taxon>Actinomycetota</taxon>
        <taxon>Actinomycetes</taxon>
        <taxon>Micrococcales</taxon>
        <taxon>Microbacteriaceae</taxon>
        <taxon>Agrococcus</taxon>
    </lineage>
</organism>
<proteinExistence type="inferred from homology"/>
<dbReference type="Proteomes" id="UP000016462">
    <property type="component" value="Unassembled WGS sequence"/>
</dbReference>
<dbReference type="AlphaFoldDB" id="U1MV44"/>
<dbReference type="PANTHER" id="PTHR43646">
    <property type="entry name" value="GLYCOSYLTRANSFERASE"/>
    <property type="match status" value="1"/>
</dbReference>
<evidence type="ECO:0000256" key="5">
    <source>
        <dbReference type="ARBA" id="ARBA00023136"/>
    </source>
</evidence>
<name>U1MV44_9MICO</name>
<dbReference type="PANTHER" id="PTHR43646:SF2">
    <property type="entry name" value="GLYCOSYLTRANSFERASE 2-LIKE DOMAIN-CONTAINING PROTEIN"/>
    <property type="match status" value="1"/>
</dbReference>